<name>A0A8S9Z6T6_9TREM</name>
<dbReference type="AlphaFoldDB" id="A0A8S9Z6T6"/>
<proteinExistence type="predicted"/>
<organism evidence="1 2">
    <name type="scientific">Paragonimus skrjabini miyazakii</name>
    <dbReference type="NCBI Taxonomy" id="59628"/>
    <lineage>
        <taxon>Eukaryota</taxon>
        <taxon>Metazoa</taxon>
        <taxon>Spiralia</taxon>
        <taxon>Lophotrochozoa</taxon>
        <taxon>Platyhelminthes</taxon>
        <taxon>Trematoda</taxon>
        <taxon>Digenea</taxon>
        <taxon>Plagiorchiida</taxon>
        <taxon>Troglotremata</taxon>
        <taxon>Troglotrematidae</taxon>
        <taxon>Paragonimus</taxon>
    </lineage>
</organism>
<keyword evidence="2" id="KW-1185">Reference proteome</keyword>
<gene>
    <name evidence="1" type="ORF">EG68_04528</name>
</gene>
<comment type="caution">
    <text evidence="1">The sequence shown here is derived from an EMBL/GenBank/DDBJ whole genome shotgun (WGS) entry which is preliminary data.</text>
</comment>
<dbReference type="OrthoDB" id="6261899at2759"/>
<dbReference type="Proteomes" id="UP000822476">
    <property type="component" value="Unassembled WGS sequence"/>
</dbReference>
<sequence>MRKRRNLTSNTICARCIARNIWQRIRRQLKTKHVILNNRQEQDKLVKRIEALRMNQFQNAAQKLISEEFKRVWNMKCRETITEEDFRKFNVYLRLKQHESTRQEAFKKNPVTKIIMSKLLPAIKITPPTSTSLENLRTVMMKKLKELIVDTPEIKTVLDALKSGITSSSFEEKIEKNILDTVEPKVDQSQHPKMTHTTPNSECISVDSVSRFTTLLNFNGSISSALSEIKGKIAGLDIFQDCCSQQISMVELYTAAHRLLGGHMKPRCAEESIVSTANSMEMSTGTTINTTTPSLLIDEGKLDNTE</sequence>
<dbReference type="EMBL" id="JTDE01001530">
    <property type="protein sequence ID" value="KAF7258797.1"/>
    <property type="molecule type" value="Genomic_DNA"/>
</dbReference>
<reference evidence="1" key="1">
    <citation type="submission" date="2019-07" db="EMBL/GenBank/DDBJ databases">
        <title>Annotation for the trematode Paragonimus miyazaki's.</title>
        <authorList>
            <person name="Choi Y.-J."/>
        </authorList>
    </citation>
    <scope>NUCLEOTIDE SEQUENCE</scope>
    <source>
        <strain evidence="1">Japan</strain>
    </source>
</reference>
<evidence type="ECO:0000313" key="1">
    <source>
        <dbReference type="EMBL" id="KAF7258797.1"/>
    </source>
</evidence>
<accession>A0A8S9Z6T6</accession>
<evidence type="ECO:0000313" key="2">
    <source>
        <dbReference type="Proteomes" id="UP000822476"/>
    </source>
</evidence>
<protein>
    <submittedName>
        <fullName evidence="1">Uncharacterized protein</fullName>
    </submittedName>
</protein>